<keyword evidence="1" id="KW-0597">Phosphoprotein</keyword>
<dbReference type="AlphaFoldDB" id="A0A8X7XQQ8"/>
<reference evidence="3" key="1">
    <citation type="journal article" date="2020" name="bioRxiv">
        <title>Hybrid origin of Populus tomentosa Carr. identified through genome sequencing and phylogenomic analysis.</title>
        <authorList>
            <person name="An X."/>
            <person name="Gao K."/>
            <person name="Chen Z."/>
            <person name="Li J."/>
            <person name="Yang X."/>
            <person name="Yang X."/>
            <person name="Zhou J."/>
            <person name="Guo T."/>
            <person name="Zhao T."/>
            <person name="Huang S."/>
            <person name="Miao D."/>
            <person name="Khan W.U."/>
            <person name="Rao P."/>
            <person name="Ye M."/>
            <person name="Lei B."/>
            <person name="Liao W."/>
            <person name="Wang J."/>
            <person name="Ji L."/>
            <person name="Li Y."/>
            <person name="Guo B."/>
            <person name="Mustafa N.S."/>
            <person name="Li S."/>
            <person name="Yun Q."/>
            <person name="Keller S.R."/>
            <person name="Mao J."/>
            <person name="Zhang R."/>
            <person name="Strauss S.H."/>
        </authorList>
    </citation>
    <scope>NUCLEOTIDE SEQUENCE</scope>
    <source>
        <strain evidence="3">GM15</strain>
        <tissue evidence="3">Leaf</tissue>
    </source>
</reference>
<evidence type="ECO:0000256" key="1">
    <source>
        <dbReference type="PROSITE-ProRule" id="PRU00169"/>
    </source>
</evidence>
<feature type="domain" description="Response regulatory" evidence="2">
    <location>
        <begin position="37"/>
        <end position="152"/>
    </location>
</feature>
<evidence type="ECO:0000313" key="3">
    <source>
        <dbReference type="EMBL" id="KAG6738388.1"/>
    </source>
</evidence>
<dbReference type="Pfam" id="PF00072">
    <property type="entry name" value="Response_reg"/>
    <property type="match status" value="1"/>
</dbReference>
<comment type="caution">
    <text evidence="3">The sequence shown here is derived from an EMBL/GenBank/DDBJ whole genome shotgun (WGS) entry which is preliminary data.</text>
</comment>
<dbReference type="SMART" id="SM00448">
    <property type="entry name" value="REC"/>
    <property type="match status" value="1"/>
</dbReference>
<evidence type="ECO:0000313" key="4">
    <source>
        <dbReference type="Proteomes" id="UP000886885"/>
    </source>
</evidence>
<dbReference type="InterPro" id="IPR001789">
    <property type="entry name" value="Sig_transdc_resp-reg_receiver"/>
</dbReference>
<protein>
    <recommendedName>
        <fullName evidence="2">Response regulatory domain-containing protein</fullName>
    </recommendedName>
</protein>
<name>A0A8X7XQQ8_POPTO</name>
<feature type="modified residue" description="4-aspartylphosphate" evidence="1">
    <location>
        <position position="87"/>
    </location>
</feature>
<dbReference type="EMBL" id="JAAWWB010000037">
    <property type="protein sequence ID" value="KAG6738388.1"/>
    <property type="molecule type" value="Genomic_DNA"/>
</dbReference>
<gene>
    <name evidence="3" type="ORF">POTOM_058004</name>
</gene>
<evidence type="ECO:0000259" key="2">
    <source>
        <dbReference type="PROSITE" id="PS50110"/>
    </source>
</evidence>
<organism evidence="3 4">
    <name type="scientific">Populus tomentosa</name>
    <name type="common">Chinese white poplar</name>
    <dbReference type="NCBI Taxonomy" id="118781"/>
    <lineage>
        <taxon>Eukaryota</taxon>
        <taxon>Viridiplantae</taxon>
        <taxon>Streptophyta</taxon>
        <taxon>Embryophyta</taxon>
        <taxon>Tracheophyta</taxon>
        <taxon>Spermatophyta</taxon>
        <taxon>Magnoliopsida</taxon>
        <taxon>eudicotyledons</taxon>
        <taxon>Gunneridae</taxon>
        <taxon>Pentapetalae</taxon>
        <taxon>rosids</taxon>
        <taxon>fabids</taxon>
        <taxon>Malpighiales</taxon>
        <taxon>Salicaceae</taxon>
        <taxon>Saliceae</taxon>
        <taxon>Populus</taxon>
    </lineage>
</organism>
<dbReference type="InterPro" id="IPR052048">
    <property type="entry name" value="ST_Response_Regulator"/>
</dbReference>
<dbReference type="Proteomes" id="UP000886885">
    <property type="component" value="Chromosome 19A"/>
</dbReference>
<accession>A0A8X7XQQ8</accession>
<dbReference type="PROSITE" id="PS50110">
    <property type="entry name" value="RESPONSE_REGULATORY"/>
    <property type="match status" value="1"/>
</dbReference>
<dbReference type="CDD" id="cd17546">
    <property type="entry name" value="REC_hyHK_CKI1_RcsC-like"/>
    <property type="match status" value="1"/>
</dbReference>
<keyword evidence="4" id="KW-1185">Reference proteome</keyword>
<dbReference type="OrthoDB" id="21225at2759"/>
<proteinExistence type="predicted"/>
<dbReference type="PANTHER" id="PTHR43228:SF19">
    <property type="entry name" value="RESPONSE REGULATOR RECEIVER DOMAIN PROTEIN"/>
    <property type="match status" value="1"/>
</dbReference>
<sequence length="154" mass="16798">MKMVFESGTCSLQSSIIRNKVMAGGEENNNEGKNNFTVLVVDDDTIVRMVHKMLVTSLGLKVQEAKNGKEAVDLHINGASFDLILMDMEMPILNGPTATRELRAMGVKSTIVGVTSCSFESVHKDFIEAGLNHYVAKPLTIAKIASFLPRSNNN</sequence>
<dbReference type="PANTHER" id="PTHR43228">
    <property type="entry name" value="TWO-COMPONENT RESPONSE REGULATOR"/>
    <property type="match status" value="1"/>
</dbReference>
<dbReference type="GO" id="GO:0000160">
    <property type="term" value="P:phosphorelay signal transduction system"/>
    <property type="evidence" value="ECO:0007669"/>
    <property type="project" value="InterPro"/>
</dbReference>